<dbReference type="EC" id="3.2.1.78" evidence="4"/>
<keyword evidence="5" id="KW-0964">Secreted</keyword>
<feature type="chain" id="PRO_5026723520" description="mannan endo-1,4-beta-mannosidase" evidence="8">
    <location>
        <begin position="34"/>
        <end position="412"/>
    </location>
</feature>
<protein>
    <recommendedName>
        <fullName evidence="4">mannan endo-1,4-beta-mannosidase</fullName>
        <ecNumber evidence="4">3.2.1.78</ecNumber>
    </recommendedName>
</protein>
<dbReference type="RefSeq" id="XP_011090525.1">
    <property type="nucleotide sequence ID" value="XM_011092223.2"/>
</dbReference>
<evidence type="ECO:0000256" key="3">
    <source>
        <dbReference type="ARBA" id="ARBA00005641"/>
    </source>
</evidence>
<evidence type="ECO:0000256" key="4">
    <source>
        <dbReference type="ARBA" id="ARBA00012706"/>
    </source>
</evidence>
<dbReference type="SUPFAM" id="SSF51445">
    <property type="entry name" value="(Trans)glycosidases"/>
    <property type="match status" value="1"/>
</dbReference>
<organism evidence="10 11">
    <name type="scientific">Sesamum indicum</name>
    <name type="common">Oriental sesame</name>
    <name type="synonym">Sesamum orientale</name>
    <dbReference type="NCBI Taxonomy" id="4182"/>
    <lineage>
        <taxon>Eukaryota</taxon>
        <taxon>Viridiplantae</taxon>
        <taxon>Streptophyta</taxon>
        <taxon>Embryophyta</taxon>
        <taxon>Tracheophyta</taxon>
        <taxon>Spermatophyta</taxon>
        <taxon>Magnoliopsida</taxon>
        <taxon>eudicotyledons</taxon>
        <taxon>Gunneridae</taxon>
        <taxon>Pentapetalae</taxon>
        <taxon>asterids</taxon>
        <taxon>lamiids</taxon>
        <taxon>Lamiales</taxon>
        <taxon>Pedaliaceae</taxon>
        <taxon>Sesamum</taxon>
    </lineage>
</organism>
<dbReference type="GeneID" id="105171191"/>
<reference evidence="11" key="1">
    <citation type="submission" date="2025-08" db="UniProtKB">
        <authorList>
            <consortium name="RefSeq"/>
        </authorList>
    </citation>
    <scope>IDENTIFICATION</scope>
</reference>
<evidence type="ECO:0000256" key="1">
    <source>
        <dbReference type="ARBA" id="ARBA00001678"/>
    </source>
</evidence>
<evidence type="ECO:0000256" key="7">
    <source>
        <dbReference type="ARBA" id="ARBA00023295"/>
    </source>
</evidence>
<evidence type="ECO:0000256" key="6">
    <source>
        <dbReference type="ARBA" id="ARBA00022801"/>
    </source>
</evidence>
<gene>
    <name evidence="11" type="primary">LOC105171191</name>
</gene>
<evidence type="ECO:0000259" key="9">
    <source>
        <dbReference type="Pfam" id="PF26410"/>
    </source>
</evidence>
<dbReference type="InterPro" id="IPR045053">
    <property type="entry name" value="MAN-like"/>
</dbReference>
<dbReference type="GO" id="GO:0016985">
    <property type="term" value="F:mannan endo-1,4-beta-mannosidase activity"/>
    <property type="evidence" value="ECO:0007669"/>
    <property type="project" value="UniProtKB-EC"/>
</dbReference>
<dbReference type="GO" id="GO:0005576">
    <property type="term" value="C:extracellular region"/>
    <property type="evidence" value="ECO:0007669"/>
    <property type="project" value="UniProtKB-SubCell"/>
</dbReference>
<dbReference type="Pfam" id="PF26410">
    <property type="entry name" value="GH5_mannosidase"/>
    <property type="match status" value="1"/>
</dbReference>
<sequence length="412" mass="46380">MAFSARINNTSSVCSLLIICLFLLAFEARMSLASGFVQTRGTHFVLDNSLFLFNGFNAYWMMQVAAQPSQRYKVSNVFREAAAAGLTVCRTWAFSDGGKKLALQISTGVYDENVFQALDFVVSEASKNKVRLILSLVNNYQDFGGRPQYVDWARNAGIRTSTDDDFYTNVVVKQYYKNHAKKVLTRINTITGVAYKDDPTIMAWELINEPRCQADYSGNTVNAWVQEMASYVKSIDNKHLLEIGMEGFYGDSITDRKQYNPGYQVGTDFIRSNLIKEIDFTTIHAYPDAWLSGQDDDAQMAFMRRWMTSHWTDSRTLLKKPMVFTEFGKSSKDPGFSIASRDSFLSAIYSNIFSLARSGGIGGGLVWQLVAEGMESYSDGYEIDLFQTPSTSSVISQQSRQMTALEHKMSRP</sequence>
<dbReference type="InterPro" id="IPR017853">
    <property type="entry name" value="GH"/>
</dbReference>
<dbReference type="Gene3D" id="3.20.20.80">
    <property type="entry name" value="Glycosidases"/>
    <property type="match status" value="1"/>
</dbReference>
<dbReference type="GO" id="GO:0000272">
    <property type="term" value="P:polysaccharide catabolic process"/>
    <property type="evidence" value="ECO:0007669"/>
    <property type="project" value="InterPro"/>
</dbReference>
<dbReference type="AlphaFoldDB" id="A0A6I9TZD2"/>
<evidence type="ECO:0000256" key="5">
    <source>
        <dbReference type="ARBA" id="ARBA00022525"/>
    </source>
</evidence>
<keyword evidence="10" id="KW-1185">Reference proteome</keyword>
<evidence type="ECO:0000256" key="8">
    <source>
        <dbReference type="SAM" id="SignalP"/>
    </source>
</evidence>
<dbReference type="InterPro" id="IPR001547">
    <property type="entry name" value="Glyco_hydro_5"/>
</dbReference>
<keyword evidence="7" id="KW-0326">Glycosidase</keyword>
<dbReference type="Proteomes" id="UP000504604">
    <property type="component" value="Linkage group LG9"/>
</dbReference>
<feature type="signal peptide" evidence="8">
    <location>
        <begin position="1"/>
        <end position="33"/>
    </location>
</feature>
<keyword evidence="8" id="KW-0732">Signal</keyword>
<evidence type="ECO:0000313" key="10">
    <source>
        <dbReference type="Proteomes" id="UP000504604"/>
    </source>
</evidence>
<dbReference type="FunFam" id="3.20.20.80:FF:000012">
    <property type="entry name" value="Mannan endo-1,4-beta-mannosidase 6"/>
    <property type="match status" value="1"/>
</dbReference>
<name>A0A6I9TZD2_SESIN</name>
<comment type="similarity">
    <text evidence="3">Belongs to the glycosyl hydrolase 5 (cellulase A) family.</text>
</comment>
<dbReference type="OrthoDB" id="406631at2759"/>
<dbReference type="PANTHER" id="PTHR31451">
    <property type="match status" value="1"/>
</dbReference>
<comment type="catalytic activity">
    <reaction evidence="1">
        <text>Random hydrolysis of (1-&gt;4)-beta-D-mannosidic linkages in mannans, galactomannans and glucomannans.</text>
        <dbReference type="EC" id="3.2.1.78"/>
    </reaction>
</comment>
<proteinExistence type="inferred from homology"/>
<evidence type="ECO:0000256" key="2">
    <source>
        <dbReference type="ARBA" id="ARBA00004613"/>
    </source>
</evidence>
<comment type="subcellular location">
    <subcellularLocation>
        <location evidence="2">Secreted</location>
    </subcellularLocation>
</comment>
<dbReference type="KEGG" id="sind:105171191"/>
<feature type="domain" description="Glycoside hydrolase family 5" evidence="9">
    <location>
        <begin position="35"/>
        <end position="367"/>
    </location>
</feature>
<accession>A0A6I9TZD2</accession>
<keyword evidence="6" id="KW-0378">Hydrolase</keyword>
<evidence type="ECO:0000313" key="11">
    <source>
        <dbReference type="RefSeq" id="XP_011090525.1"/>
    </source>
</evidence>
<dbReference type="InParanoid" id="A0A6I9TZD2"/>
<dbReference type="PANTHER" id="PTHR31451:SF53">
    <property type="entry name" value="MANNAN ENDO-1,4-BETA-MANNOSIDASE"/>
    <property type="match status" value="1"/>
</dbReference>